<reference evidence="5" key="1">
    <citation type="submission" date="2005-08" db="EMBL/GenBank/DDBJ databases">
        <title>Complete sequence of Dechloromonas aromatica RCB.</title>
        <authorList>
            <person name="Salinero K.K."/>
            <person name="Copeland A."/>
            <person name="Lucas S."/>
            <person name="Lapidus A."/>
            <person name="Barry K."/>
            <person name="Detter J.C."/>
            <person name="Glavina T."/>
            <person name="Hammon N."/>
            <person name="Israni S."/>
            <person name="Pitluck S."/>
            <person name="Di Bartolo G."/>
            <person name="Trong S."/>
            <person name="Schmutz J."/>
            <person name="Larimer F."/>
            <person name="Land M."/>
            <person name="Ivanova N."/>
            <person name="Richardson P."/>
        </authorList>
    </citation>
    <scope>NUCLEOTIDE SEQUENCE</scope>
    <source>
        <strain evidence="5">RCB</strain>
    </source>
</reference>
<evidence type="ECO:0000256" key="1">
    <source>
        <dbReference type="ARBA" id="ARBA00023015"/>
    </source>
</evidence>
<sequence>MNKSATTVPIDFIKNLLGGLSLSLEQRARYMQQIGISMDLLDEGSARVTTDQFAGLYRLLAREIDDETPGMFSRPLRGGTLKFLCLSMLESANLIAALYRFTQFFRLILDDLEFELENKENLVRIALIPKTSEVSQNYFAQEMMLKLVHGIASWLAGRKIPLARIDFTYSRPAHVSEYVFLYPGPAYFDQALTALYFEGSQLQTPIRQDKHSLSEFLAHAPADWIFVSFAERIVSHRVREHLEKRLDQTTNIEEVAKALHFSLRTLSRRLGEEGTSFQAIKDELRRDVAIQRLTKTRLPVAVIGNQIGFDDPTTFHRAFKKWTGSSPGVYRRRTK</sequence>
<dbReference type="GO" id="GO:0000976">
    <property type="term" value="F:transcription cis-regulatory region binding"/>
    <property type="evidence" value="ECO:0007669"/>
    <property type="project" value="TreeGrafter"/>
</dbReference>
<dbReference type="OrthoDB" id="6506763at2"/>
<keyword evidence="3" id="KW-0804">Transcription</keyword>
<evidence type="ECO:0000256" key="3">
    <source>
        <dbReference type="ARBA" id="ARBA00023163"/>
    </source>
</evidence>
<organism evidence="5">
    <name type="scientific">Dechloromonas aromatica (strain RCB)</name>
    <dbReference type="NCBI Taxonomy" id="159087"/>
    <lineage>
        <taxon>Bacteria</taxon>
        <taxon>Pseudomonadati</taxon>
        <taxon>Pseudomonadota</taxon>
        <taxon>Betaproteobacteria</taxon>
        <taxon>Rhodocyclales</taxon>
        <taxon>Azonexaceae</taxon>
        <taxon>Dechloromonas</taxon>
    </lineage>
</organism>
<accession>Q47DI4</accession>
<dbReference type="Pfam" id="PF12833">
    <property type="entry name" value="HTH_18"/>
    <property type="match status" value="1"/>
</dbReference>
<feature type="domain" description="HTH araC/xylS-type" evidence="4">
    <location>
        <begin position="236"/>
        <end position="333"/>
    </location>
</feature>
<dbReference type="SMART" id="SM00342">
    <property type="entry name" value="HTH_ARAC"/>
    <property type="match status" value="1"/>
</dbReference>
<dbReference type="Gene3D" id="1.10.10.60">
    <property type="entry name" value="Homeodomain-like"/>
    <property type="match status" value="1"/>
</dbReference>
<keyword evidence="2" id="KW-0238">DNA-binding</keyword>
<evidence type="ECO:0000256" key="2">
    <source>
        <dbReference type="ARBA" id="ARBA00023125"/>
    </source>
</evidence>
<dbReference type="HOGENOM" id="CLU_047522_0_1_4"/>
<dbReference type="InterPro" id="IPR032687">
    <property type="entry name" value="AraC-type_N"/>
</dbReference>
<dbReference type="AlphaFoldDB" id="Q47DI4"/>
<dbReference type="PANTHER" id="PTHR47894:SF1">
    <property type="entry name" value="HTH-TYPE TRANSCRIPTIONAL REGULATOR VQSM"/>
    <property type="match status" value="1"/>
</dbReference>
<dbReference type="SUPFAM" id="SSF46689">
    <property type="entry name" value="Homeodomain-like"/>
    <property type="match status" value="1"/>
</dbReference>
<evidence type="ECO:0000313" key="5">
    <source>
        <dbReference type="EMBL" id="AAZ47097.1"/>
    </source>
</evidence>
<dbReference type="KEGG" id="dar:Daro_2361"/>
<keyword evidence="1" id="KW-0805">Transcription regulation</keyword>
<dbReference type="Pfam" id="PF12625">
    <property type="entry name" value="Arabinose_bd"/>
    <property type="match status" value="1"/>
</dbReference>
<dbReference type="EMBL" id="CP000089">
    <property type="protein sequence ID" value="AAZ47097.1"/>
    <property type="molecule type" value="Genomic_DNA"/>
</dbReference>
<dbReference type="PROSITE" id="PS01124">
    <property type="entry name" value="HTH_ARAC_FAMILY_2"/>
    <property type="match status" value="1"/>
</dbReference>
<dbReference type="GO" id="GO:0005829">
    <property type="term" value="C:cytosol"/>
    <property type="evidence" value="ECO:0007669"/>
    <property type="project" value="TreeGrafter"/>
</dbReference>
<dbReference type="eggNOG" id="COG2207">
    <property type="taxonomic scope" value="Bacteria"/>
</dbReference>
<proteinExistence type="predicted"/>
<dbReference type="GO" id="GO:0003700">
    <property type="term" value="F:DNA-binding transcription factor activity"/>
    <property type="evidence" value="ECO:0007669"/>
    <property type="project" value="InterPro"/>
</dbReference>
<dbReference type="InterPro" id="IPR018060">
    <property type="entry name" value="HTH_AraC"/>
</dbReference>
<dbReference type="STRING" id="159087.Daro_2361"/>
<dbReference type="PANTHER" id="PTHR47894">
    <property type="entry name" value="HTH-TYPE TRANSCRIPTIONAL REGULATOR GADX"/>
    <property type="match status" value="1"/>
</dbReference>
<evidence type="ECO:0000259" key="4">
    <source>
        <dbReference type="PROSITE" id="PS01124"/>
    </source>
</evidence>
<dbReference type="InterPro" id="IPR009057">
    <property type="entry name" value="Homeodomain-like_sf"/>
</dbReference>
<protein>
    <submittedName>
        <fullName evidence="5">Transcriptional regulator, AraC family</fullName>
    </submittedName>
</protein>
<gene>
    <name evidence="5" type="ordered locus">Daro_2361</name>
</gene>
<name>Q47DI4_DECAR</name>